<dbReference type="Gene3D" id="3.20.20.80">
    <property type="entry name" value="Glycosidases"/>
    <property type="match status" value="3"/>
</dbReference>
<protein>
    <submittedName>
        <fullName evidence="9">Beta/alpha-amylase</fullName>
    </submittedName>
</protein>
<dbReference type="InterPro" id="IPR003961">
    <property type="entry name" value="FN3_dom"/>
</dbReference>
<keyword evidence="2" id="KW-0479">Metal-binding</keyword>
<dbReference type="CDD" id="cd00063">
    <property type="entry name" value="FN3"/>
    <property type="match status" value="1"/>
</dbReference>
<dbReference type="Pfam" id="PF00128">
    <property type="entry name" value="Alpha-amylase"/>
    <property type="match status" value="1"/>
</dbReference>
<organism evidence="9 10">
    <name type="scientific">Oerskovia enterophila</name>
    <dbReference type="NCBI Taxonomy" id="43678"/>
    <lineage>
        <taxon>Bacteria</taxon>
        <taxon>Bacillati</taxon>
        <taxon>Actinomycetota</taxon>
        <taxon>Actinomycetes</taxon>
        <taxon>Micrococcales</taxon>
        <taxon>Cellulomonadaceae</taxon>
        <taxon>Oerskovia</taxon>
    </lineage>
</organism>
<feature type="domain" description="Fibronectin type-III" evidence="8">
    <location>
        <begin position="257"/>
        <end position="347"/>
    </location>
</feature>
<dbReference type="EMBL" id="LRIE01000077">
    <property type="protein sequence ID" value="KZM34715.1"/>
    <property type="molecule type" value="Genomic_DNA"/>
</dbReference>
<evidence type="ECO:0000256" key="1">
    <source>
        <dbReference type="ARBA" id="ARBA00001913"/>
    </source>
</evidence>
<evidence type="ECO:0000313" key="10">
    <source>
        <dbReference type="Proteomes" id="UP000076447"/>
    </source>
</evidence>
<evidence type="ECO:0000256" key="4">
    <source>
        <dbReference type="ARBA" id="ARBA00023295"/>
    </source>
</evidence>
<dbReference type="SMART" id="SM01066">
    <property type="entry name" value="CBM_25"/>
    <property type="match status" value="2"/>
</dbReference>
<dbReference type="SMART" id="SM00642">
    <property type="entry name" value="Aamy"/>
    <property type="match status" value="1"/>
</dbReference>
<keyword evidence="5" id="KW-0119">Carbohydrate metabolism</keyword>
<dbReference type="AlphaFoldDB" id="A0A163R078"/>
<proteinExistence type="predicted"/>
<feature type="signal peptide" evidence="7">
    <location>
        <begin position="1"/>
        <end position="34"/>
    </location>
</feature>
<comment type="caution">
    <text evidence="9">The sequence shown here is derived from an EMBL/GenBank/DDBJ whole genome shotgun (WGS) entry which is preliminary data.</text>
</comment>
<dbReference type="PROSITE" id="PS50853">
    <property type="entry name" value="FN3"/>
    <property type="match status" value="1"/>
</dbReference>
<name>A0A163R078_9CELL</name>
<dbReference type="GO" id="GO:0000272">
    <property type="term" value="P:polysaccharide catabolic process"/>
    <property type="evidence" value="ECO:0007669"/>
    <property type="project" value="UniProtKB-KW"/>
</dbReference>
<dbReference type="SUPFAM" id="SSF49265">
    <property type="entry name" value="Fibronectin type III"/>
    <property type="match status" value="1"/>
</dbReference>
<evidence type="ECO:0000256" key="5">
    <source>
        <dbReference type="ARBA" id="ARBA00023326"/>
    </source>
</evidence>
<dbReference type="Gene3D" id="2.60.40.10">
    <property type="entry name" value="Immunoglobulins"/>
    <property type="match status" value="3"/>
</dbReference>
<dbReference type="InterPro" id="IPR005085">
    <property type="entry name" value="CBM25"/>
</dbReference>
<keyword evidence="3 7" id="KW-0732">Signal</keyword>
<feature type="chain" id="PRO_5038902151" evidence="7">
    <location>
        <begin position="35"/>
        <end position="997"/>
    </location>
</feature>
<dbReference type="GO" id="GO:2001070">
    <property type="term" value="F:starch binding"/>
    <property type="evidence" value="ECO:0007669"/>
    <property type="project" value="InterPro"/>
</dbReference>
<dbReference type="PANTHER" id="PTHR10357:SF215">
    <property type="entry name" value="ALPHA-AMYLASE 1"/>
    <property type="match status" value="1"/>
</dbReference>
<dbReference type="GO" id="GO:0046872">
    <property type="term" value="F:metal ion binding"/>
    <property type="evidence" value="ECO:0007669"/>
    <property type="project" value="UniProtKB-KW"/>
</dbReference>
<sequence length="997" mass="106140">MRSTTFARWRRPVALLLGLGLLGPLAVTSVATSAAGATSGEASATVYYPARAGWTTTNVHYGVTGGAWTTVPGVAMAPACDGWLSRTIPLGTAAGAQLTFNNGSGTWDNNGGRNYAVGAGVVVVKDGAVTTGTSPCATTPDPEPTPTETPAGAATLYYATTWTAPKIHFNTTTAAWTTAPGKAMEAACTGWFRFTIDLGAATGGKVVFTDGSGTWDNNGGKDYAYGPGISTVKNGALTANATDPCPPVVPEVPDTTAPSVPSGLTVTGTGIGLTASWTASTDDTAVSGYTVTRTGGAGTVTRDVTGTSATDANLLENTAYSYSVTAFDAAGNRSAASTTASRTTGAKPTTPPATTGEPLGGDPREDSIYFVMTARFNDGDATNNRGGSMHVKSGNAANDDPMFRGDFEGIVDKLDYIKGLGFSAIWITPVVLNRSDYDFHGYHGWDFYRVDPRLESEGASYQDLIDAAHAKGIKIYQDVVYNHSSRWGAEGLFTPTVYGARDAQWSWYYDQPVAGKEYDPLEEDADGSTYNGDLWSSTQPAGQNCASWGVPVGYSAEGYRTYSCQWPNATSGMFPSNLYHPCWIGNWEGKDAQDCWIHEDLADFNTENEQVQDYLIGAYNKYIDMGVDGFRIDTAVHIPRVTWNRVFLPAIQEHAVATHGEKGKDFYVFGEVAQFVHDKWNRGSVNHSAPFYTWDERKEYSLDDVVAAAEQFQYENLMGPANQPTSTNATLVGNTYHAPDHSKASGMNIIDMRMHMNFDDASNAFWSGKDSDDVTNDATYNTVYVDSHDYGPGKSQTRFAGGTDAWAENMSLMWTFRGIPTLYYGSEIEFQAGKKIDCGPTCPLATTGRAYYGDHLAGTVVASDFGVVTSATGAVATTLQQPLVKHVQRLNQIRRAIPALQKGQYSTEGVSGGIAYKKRFTEGSVDSFVLVAVSGSATFSGIPNGTYVDAVTGDRKVVGGGALTVPVSGRGNMRAYVLELPGNPAPGKVGEAGPYLR</sequence>
<gene>
    <name evidence="9" type="ORF">OJAG_25210</name>
</gene>
<evidence type="ECO:0000256" key="7">
    <source>
        <dbReference type="SAM" id="SignalP"/>
    </source>
</evidence>
<keyword evidence="4" id="KW-0378">Hydrolase</keyword>
<dbReference type="InterPro" id="IPR013783">
    <property type="entry name" value="Ig-like_fold"/>
</dbReference>
<dbReference type="RefSeq" id="WP_068708915.1">
    <property type="nucleotide sequence ID" value="NZ_LRIE01000077.1"/>
</dbReference>
<evidence type="ECO:0000256" key="3">
    <source>
        <dbReference type="ARBA" id="ARBA00022729"/>
    </source>
</evidence>
<dbReference type="SMART" id="SM00060">
    <property type="entry name" value="FN3"/>
    <property type="match status" value="1"/>
</dbReference>
<dbReference type="CDD" id="cd11339">
    <property type="entry name" value="AmyAc_bac_CMD_like_2"/>
    <property type="match status" value="1"/>
</dbReference>
<dbReference type="SUPFAM" id="SSF51445">
    <property type="entry name" value="(Trans)glycosidases"/>
    <property type="match status" value="1"/>
</dbReference>
<dbReference type="Pfam" id="PF00041">
    <property type="entry name" value="fn3"/>
    <property type="match status" value="1"/>
</dbReference>
<dbReference type="GO" id="GO:0016798">
    <property type="term" value="F:hydrolase activity, acting on glycosyl bonds"/>
    <property type="evidence" value="ECO:0007669"/>
    <property type="project" value="UniProtKB-KW"/>
</dbReference>
<dbReference type="InterPro" id="IPR017853">
    <property type="entry name" value="GH"/>
</dbReference>
<reference evidence="9 10" key="1">
    <citation type="submission" date="2016-01" db="EMBL/GenBank/DDBJ databases">
        <title>Genome sequence of Oerskovia enterophila VJag, an agar and cellulose degrading bacterium.</title>
        <authorList>
            <person name="Poehlein A."/>
            <person name="Jag V."/>
            <person name="Bengelsdorf F."/>
            <person name="Duerre P."/>
            <person name="Daniel R."/>
        </authorList>
    </citation>
    <scope>NUCLEOTIDE SEQUENCE [LARGE SCALE GENOMIC DNA]</scope>
    <source>
        <strain evidence="9 10">VJag</strain>
    </source>
</reference>
<keyword evidence="4" id="KW-0326">Glycosidase</keyword>
<dbReference type="Proteomes" id="UP000076447">
    <property type="component" value="Unassembled WGS sequence"/>
</dbReference>
<evidence type="ECO:0000256" key="6">
    <source>
        <dbReference type="SAM" id="MobiDB-lite"/>
    </source>
</evidence>
<evidence type="ECO:0000256" key="2">
    <source>
        <dbReference type="ARBA" id="ARBA00022723"/>
    </source>
</evidence>
<dbReference type="Pfam" id="PF03423">
    <property type="entry name" value="CBM_25"/>
    <property type="match status" value="2"/>
</dbReference>
<feature type="compositionally biased region" description="Low complexity" evidence="6">
    <location>
        <begin position="333"/>
        <end position="361"/>
    </location>
</feature>
<dbReference type="PANTHER" id="PTHR10357">
    <property type="entry name" value="ALPHA-AMYLASE FAMILY MEMBER"/>
    <property type="match status" value="1"/>
</dbReference>
<dbReference type="STRING" id="43678.OJAG_25210"/>
<feature type="region of interest" description="Disordered" evidence="6">
    <location>
        <begin position="333"/>
        <end position="364"/>
    </location>
</feature>
<evidence type="ECO:0000313" key="9">
    <source>
        <dbReference type="EMBL" id="KZM34715.1"/>
    </source>
</evidence>
<dbReference type="InterPro" id="IPR006047">
    <property type="entry name" value="GH13_cat_dom"/>
</dbReference>
<dbReference type="InterPro" id="IPR036116">
    <property type="entry name" value="FN3_sf"/>
</dbReference>
<dbReference type="PATRIC" id="fig|43678.3.peg.2636"/>
<accession>A0A163R078</accession>
<keyword evidence="5" id="KW-0624">Polysaccharide degradation</keyword>
<dbReference type="OrthoDB" id="9805159at2"/>
<evidence type="ECO:0000259" key="8">
    <source>
        <dbReference type="PROSITE" id="PS50853"/>
    </source>
</evidence>
<comment type="cofactor">
    <cofactor evidence="1">
        <name>Ca(2+)</name>
        <dbReference type="ChEBI" id="CHEBI:29108"/>
    </cofactor>
</comment>